<dbReference type="EMBL" id="BSXV01000154">
    <property type="protein sequence ID" value="GME87776.1"/>
    <property type="molecule type" value="Genomic_DNA"/>
</dbReference>
<reference evidence="1" key="1">
    <citation type="submission" date="2023-04" db="EMBL/GenBank/DDBJ databases">
        <title>Candida boidinii NBRC 1967.</title>
        <authorList>
            <person name="Ichikawa N."/>
            <person name="Sato H."/>
            <person name="Tonouchi N."/>
        </authorList>
    </citation>
    <scope>NUCLEOTIDE SEQUENCE</scope>
    <source>
        <strain evidence="1">NBRC 1967</strain>
    </source>
</reference>
<comment type="caution">
    <text evidence="1">The sequence shown here is derived from an EMBL/GenBank/DDBJ whole genome shotgun (WGS) entry which is preliminary data.</text>
</comment>
<accession>A0ACB5TGB3</accession>
<protein>
    <submittedName>
        <fullName evidence="1">Unnamed protein product</fullName>
    </submittedName>
</protein>
<dbReference type="Proteomes" id="UP001165101">
    <property type="component" value="Unassembled WGS sequence"/>
</dbReference>
<sequence length="1610" mass="182523">MGYYLRLFTPEKMTSDINARPELDVFKSKDPKYLYKLTDRLFYEGVFNCYLNPQQFNLLDLILHSANDDSELQLSIFNSFMNNNLSLKFTEPKPTLHQHQLLPNQLNTSPTPSPAPFSPQTPSTGLSISDSIQELNNNEVFLKPGTKSANKLCSTVRYLIWEKAIDFYFEEDNEKHSIYDTLAIDYSSDEDNDRLEGMDGVENNEKPQTRKLDDDYDDDDNYDDNDGEFEDAQEKIHSNKIQLSAIRKEEDDFDDDEDYDFKTETIVPHSVEATDITEINEGDKIDPSTELPETYTTDRKGDVDMEEADSEFNQSSTGSYNGESLKDSESNNSVSNDSEVIDGEVVKSEVEDEPAEKNTNEDSNEDAQIDGLEKVEKPENEDKQEDDKKPQDETNNEKDEQEMKDSKDEGSGKIEKDDEANMKVAEKEEGEKNEKSEDLTEEDKPDDNSKNNSTEKEQEKSNINDKDSEVSITDKEEPTVSSDNVIKNEQESNSNSEENPEDKDDSATDEIKAEDESSTATEDKEKASEEVEGESETRNDLDAKSDNNDKVSNEEVRQKSDDVKAEPSNDKQEEEKQLTDAVNEDSKKPSEHLKEETKESIEELPDGVSSDKEIIDSENIEQDSATSVSLEKVENSEKTTTKEETDSSEKLKNETTDIVMSELPTEETFAEESKNEDTIQANSVAEAAESEKMDIDDNKSSEQTNEEKKESIENNSTLNDINKSSTTNDQTNDSFSLSASNYQNRETSDGLTFISGPSTHSSELLMCIPKNLLTRKARFPTPPEPITNADEQMGKMVHPLLGTASVVESNMERENELRLIKGFKRIYHSFENDLPNIVKRRKLERSNKQLEMMNNSTKKDGNDEFDNPKTVNKKLKNLGGAANLSLKNLLGRIEDNRDKLNMTDVELKNLILDVRKNRSKWASYNKIGQEELYEACEKVVLELRGYTEHSTAFLNRVSKRDAPNYYQVIKKPMDLNTVLKKLKTFQYKNKKEFVDDVMLIWKNCLTYNSDPTHFLRVDALAMQKKTLQLIPLIPDITVRDRAEVEREAALLEAQQNEENNKTSKDGNAKDGVNNKPAGAQSTRGVGGSSISGKSRSKKGRGKGPDTKVKEELPDGVPIPSGENDNGDDVNSPIVIPTPASAALVANSGAGATPAGLEGTSTPGAMNDDDDHDDDELGDEEAHEDEGGRDEDDNGEEDVEIQTWRNLTSNTRYKLCVERSQLFKDGKLQPNVEAILRDESQMKSFNNYIGEKDNVTLHRNRKYYDETDDPYLIEYDVSGGVPALKNVGLTEEDFEKIDSTILEKYFQEGKTINDIPNSKLIIKNNGSYSVVHENIGLMQDIRKICNKISLIRQMQTQQYIHHTQMITPEIERLREIDVEPVERIEQSHEFFSNDICFASLRRSISKIIMANGFESTNPFCANILTQLAESYIGNLAKSMKLHKESSSINKLPIANKRPASLKDILLLSLLENGIEKPDVLYSYHREQLMKQNTKLKDLKFKMENFLKDLLRPGIQDITENNFGDDSDQFLNGDFSNEIGEDFFGFKELGLEREFGLLTATIPFHLLHSRLNNSYNFFDRNTKKAKYEDLDELNYPKLNKVSMKFTTKAKKQ</sequence>
<proteinExistence type="predicted"/>
<organism evidence="1 2">
    <name type="scientific">Candida boidinii</name>
    <name type="common">Yeast</name>
    <dbReference type="NCBI Taxonomy" id="5477"/>
    <lineage>
        <taxon>Eukaryota</taxon>
        <taxon>Fungi</taxon>
        <taxon>Dikarya</taxon>
        <taxon>Ascomycota</taxon>
        <taxon>Saccharomycotina</taxon>
        <taxon>Pichiomycetes</taxon>
        <taxon>Pichiales</taxon>
        <taxon>Pichiaceae</taxon>
        <taxon>Ogataea</taxon>
        <taxon>Ogataea/Candida clade</taxon>
    </lineage>
</organism>
<name>A0ACB5TGB3_CANBO</name>
<keyword evidence="2" id="KW-1185">Reference proteome</keyword>
<evidence type="ECO:0000313" key="2">
    <source>
        <dbReference type="Proteomes" id="UP001165101"/>
    </source>
</evidence>
<evidence type="ECO:0000313" key="1">
    <source>
        <dbReference type="EMBL" id="GME87776.1"/>
    </source>
</evidence>
<gene>
    <name evidence="1" type="ORF">Cboi01_000055100</name>
</gene>